<dbReference type="Proteomes" id="UP001060085">
    <property type="component" value="Linkage Group LG05"/>
</dbReference>
<dbReference type="EMBL" id="CM044705">
    <property type="protein sequence ID" value="KAI5661690.1"/>
    <property type="molecule type" value="Genomic_DNA"/>
</dbReference>
<keyword evidence="2" id="KW-1185">Reference proteome</keyword>
<name>A0ACC0ALC6_CATRO</name>
<gene>
    <name evidence="1" type="ORF">M9H77_21013</name>
</gene>
<evidence type="ECO:0000313" key="2">
    <source>
        <dbReference type="Proteomes" id="UP001060085"/>
    </source>
</evidence>
<evidence type="ECO:0000313" key="1">
    <source>
        <dbReference type="EMBL" id="KAI5661690.1"/>
    </source>
</evidence>
<sequence length="119" mass="14090">MKKERSNHYKIKALKALKTYVLVRDVLMMHPNLYVSISVVLFQKRPHPIFLYKEIGHPFLETGRPVFFFTVKNITVTHCIFPSKAHLVTLFFTHLSFINIKGLKEERQGTYWCMGSRYK</sequence>
<comment type="caution">
    <text evidence="1">The sequence shown here is derived from an EMBL/GenBank/DDBJ whole genome shotgun (WGS) entry which is preliminary data.</text>
</comment>
<organism evidence="1 2">
    <name type="scientific">Catharanthus roseus</name>
    <name type="common">Madagascar periwinkle</name>
    <name type="synonym">Vinca rosea</name>
    <dbReference type="NCBI Taxonomy" id="4058"/>
    <lineage>
        <taxon>Eukaryota</taxon>
        <taxon>Viridiplantae</taxon>
        <taxon>Streptophyta</taxon>
        <taxon>Embryophyta</taxon>
        <taxon>Tracheophyta</taxon>
        <taxon>Spermatophyta</taxon>
        <taxon>Magnoliopsida</taxon>
        <taxon>eudicotyledons</taxon>
        <taxon>Gunneridae</taxon>
        <taxon>Pentapetalae</taxon>
        <taxon>asterids</taxon>
        <taxon>lamiids</taxon>
        <taxon>Gentianales</taxon>
        <taxon>Apocynaceae</taxon>
        <taxon>Rauvolfioideae</taxon>
        <taxon>Vinceae</taxon>
        <taxon>Catharanthinae</taxon>
        <taxon>Catharanthus</taxon>
    </lineage>
</organism>
<proteinExistence type="predicted"/>
<protein>
    <submittedName>
        <fullName evidence="1">Uncharacterized protein</fullName>
    </submittedName>
</protein>
<reference evidence="2" key="1">
    <citation type="journal article" date="2023" name="Nat. Plants">
        <title>Single-cell RNA sequencing provides a high-resolution roadmap for understanding the multicellular compartmentation of specialized metabolism.</title>
        <authorList>
            <person name="Sun S."/>
            <person name="Shen X."/>
            <person name="Li Y."/>
            <person name="Li Y."/>
            <person name="Wang S."/>
            <person name="Li R."/>
            <person name="Zhang H."/>
            <person name="Shen G."/>
            <person name="Guo B."/>
            <person name="Wei J."/>
            <person name="Xu J."/>
            <person name="St-Pierre B."/>
            <person name="Chen S."/>
            <person name="Sun C."/>
        </authorList>
    </citation>
    <scope>NUCLEOTIDE SEQUENCE [LARGE SCALE GENOMIC DNA]</scope>
</reference>
<accession>A0ACC0ALC6</accession>